<evidence type="ECO:0000259" key="5">
    <source>
        <dbReference type="Pfam" id="PF01826"/>
    </source>
</evidence>
<keyword evidence="1" id="KW-0646">Protease inhibitor</keyword>
<keyword evidence="8" id="KW-1185">Reference proteome</keyword>
<sequence>MIRVIMFALLASAALVAVHCESSSEQSSEEAGSGHHRCKENQVYSVCSSFCVSKCGDYVPRPCPRVCGPSKCECERDFYLNSKGDCVTRAQCDAESD</sequence>
<dbReference type="AlphaFoldDB" id="A0AAN4Z1J8"/>
<dbReference type="PANTHER" id="PTHR23259">
    <property type="entry name" value="RIDDLE"/>
    <property type="match status" value="1"/>
</dbReference>
<name>A0AAN4Z1J8_9BILA</name>
<dbReference type="EMBL" id="BTRK01000001">
    <property type="protein sequence ID" value="GMR30239.1"/>
    <property type="molecule type" value="Genomic_DNA"/>
</dbReference>
<dbReference type="CDD" id="cd19941">
    <property type="entry name" value="TIL"/>
    <property type="match status" value="1"/>
</dbReference>
<dbReference type="InterPro" id="IPR051368">
    <property type="entry name" value="SerProtInhib-TIL_Domain"/>
</dbReference>
<keyword evidence="2" id="KW-0722">Serine protease inhibitor</keyword>
<evidence type="ECO:0000256" key="4">
    <source>
        <dbReference type="SAM" id="SignalP"/>
    </source>
</evidence>
<dbReference type="SUPFAM" id="SSF57567">
    <property type="entry name" value="Serine protease inhibitors"/>
    <property type="match status" value="1"/>
</dbReference>
<evidence type="ECO:0000256" key="1">
    <source>
        <dbReference type="ARBA" id="ARBA00022690"/>
    </source>
</evidence>
<dbReference type="PANTHER" id="PTHR23259:SF82">
    <property type="entry name" value="SERINE PROTEASE INHIBITOR 1 PROTEIN"/>
    <property type="match status" value="1"/>
</dbReference>
<keyword evidence="4" id="KW-0732">Signal</keyword>
<dbReference type="Pfam" id="PF01826">
    <property type="entry name" value="TIL"/>
    <property type="match status" value="1"/>
</dbReference>
<dbReference type="EMBL" id="BTRK01000001">
    <property type="protein sequence ID" value="GMR30238.1"/>
    <property type="molecule type" value="Genomic_DNA"/>
</dbReference>
<evidence type="ECO:0000256" key="2">
    <source>
        <dbReference type="ARBA" id="ARBA00022900"/>
    </source>
</evidence>
<evidence type="ECO:0000256" key="3">
    <source>
        <dbReference type="ARBA" id="ARBA00023157"/>
    </source>
</evidence>
<dbReference type="InterPro" id="IPR002919">
    <property type="entry name" value="TIL_dom"/>
</dbReference>
<keyword evidence="3" id="KW-1015">Disulfide bond</keyword>
<reference evidence="6" key="2">
    <citation type="submission" date="2023-06" db="EMBL/GenBank/DDBJ databases">
        <title>Genome assembly of Pristionchus species.</title>
        <authorList>
            <person name="Yoshida K."/>
            <person name="Sommer R.J."/>
        </authorList>
    </citation>
    <scope>NUCLEOTIDE SEQUENCE</scope>
    <source>
        <strain evidence="6">RS5460</strain>
    </source>
</reference>
<feature type="chain" id="PRO_5044710146" description="TIL domain-containing protein" evidence="4">
    <location>
        <begin position="21"/>
        <end position="97"/>
    </location>
</feature>
<evidence type="ECO:0000313" key="6">
    <source>
        <dbReference type="EMBL" id="GMR30238.1"/>
    </source>
</evidence>
<comment type="caution">
    <text evidence="6">The sequence shown here is derived from an EMBL/GenBank/DDBJ whole genome shotgun (WGS) entry which is preliminary data.</text>
</comment>
<dbReference type="Gene3D" id="2.10.25.10">
    <property type="entry name" value="Laminin"/>
    <property type="match status" value="1"/>
</dbReference>
<gene>
    <name evidence="6" type="ORF">PMAYCL1PPCAC_00433</name>
    <name evidence="7" type="ORF">PMAYCL1PPCAC_00434</name>
</gene>
<evidence type="ECO:0000313" key="7">
    <source>
        <dbReference type="EMBL" id="GMR30239.1"/>
    </source>
</evidence>
<protein>
    <recommendedName>
        <fullName evidence="5">TIL domain-containing protein</fullName>
    </recommendedName>
</protein>
<proteinExistence type="predicted"/>
<feature type="domain" description="TIL" evidence="5">
    <location>
        <begin position="38"/>
        <end position="92"/>
    </location>
</feature>
<dbReference type="Proteomes" id="UP001328107">
    <property type="component" value="Unassembled WGS sequence"/>
</dbReference>
<reference evidence="8" key="1">
    <citation type="submission" date="2022-10" db="EMBL/GenBank/DDBJ databases">
        <title>Genome assembly of Pristionchus species.</title>
        <authorList>
            <person name="Yoshida K."/>
            <person name="Sommer R.J."/>
        </authorList>
    </citation>
    <scope>NUCLEOTIDE SEQUENCE [LARGE SCALE GENOMIC DNA]</scope>
    <source>
        <strain evidence="8">RS5460</strain>
    </source>
</reference>
<dbReference type="InterPro" id="IPR036084">
    <property type="entry name" value="Ser_inhib-like_sf"/>
</dbReference>
<dbReference type="GO" id="GO:0004867">
    <property type="term" value="F:serine-type endopeptidase inhibitor activity"/>
    <property type="evidence" value="ECO:0007669"/>
    <property type="project" value="UniProtKB-KW"/>
</dbReference>
<organism evidence="6 8">
    <name type="scientific">Pristionchus mayeri</name>
    <dbReference type="NCBI Taxonomy" id="1317129"/>
    <lineage>
        <taxon>Eukaryota</taxon>
        <taxon>Metazoa</taxon>
        <taxon>Ecdysozoa</taxon>
        <taxon>Nematoda</taxon>
        <taxon>Chromadorea</taxon>
        <taxon>Rhabditida</taxon>
        <taxon>Rhabditina</taxon>
        <taxon>Diplogasteromorpha</taxon>
        <taxon>Diplogasteroidea</taxon>
        <taxon>Neodiplogasteridae</taxon>
        <taxon>Pristionchus</taxon>
    </lineage>
</organism>
<feature type="signal peptide" evidence="4">
    <location>
        <begin position="1"/>
        <end position="20"/>
    </location>
</feature>
<evidence type="ECO:0000313" key="8">
    <source>
        <dbReference type="Proteomes" id="UP001328107"/>
    </source>
</evidence>
<accession>A0AAN4Z1J8</accession>